<comment type="caution">
    <text evidence="3">The sequence shown here is derived from an EMBL/GenBank/DDBJ whole genome shotgun (WGS) entry which is preliminary data.</text>
</comment>
<feature type="region of interest" description="Disordered" evidence="1">
    <location>
        <begin position="338"/>
        <end position="359"/>
    </location>
</feature>
<accession>A0AAD6UMM5</accession>
<evidence type="ECO:0000256" key="1">
    <source>
        <dbReference type="SAM" id="MobiDB-lite"/>
    </source>
</evidence>
<sequence length="359" mass="39741">MKAAIALSLYEMALKCGYETIISRPVFIRRLMRLCAKKHPGGTHIAKRAKDDTIFCSHLALLPTDALDRSVHTRGSNLRTALRTSAISKIATYYRLNMVGITPSQVRALVKLLQEDQRYIFPYAPPRAPGAAALDGESPDVTHPPHTFISTLPFHAPAISDLIHEGWWMSPKATGFKHFKELKSNRADRPEDTMGRIYSQTNCDEQACGVRRLGRDERAKVHAAQLLTEPRARARASLWSVGTSVSDASACGSRLFRKLTEVGARPTPPEVVDLHTRPPERRPVRSQNTLSGGAAPASASAADAHEREPFSPALLMRASSALATLRLVPEWRRRLHLRQPHARKKSTLATSTPRPRQGI</sequence>
<evidence type="ECO:0000313" key="4">
    <source>
        <dbReference type="Proteomes" id="UP001219525"/>
    </source>
</evidence>
<organism evidence="3 4">
    <name type="scientific">Mycena pura</name>
    <dbReference type="NCBI Taxonomy" id="153505"/>
    <lineage>
        <taxon>Eukaryota</taxon>
        <taxon>Fungi</taxon>
        <taxon>Dikarya</taxon>
        <taxon>Basidiomycota</taxon>
        <taxon>Agaricomycotina</taxon>
        <taxon>Agaricomycetes</taxon>
        <taxon>Agaricomycetidae</taxon>
        <taxon>Agaricales</taxon>
        <taxon>Marasmiineae</taxon>
        <taxon>Mycenaceae</taxon>
        <taxon>Mycena</taxon>
    </lineage>
</organism>
<dbReference type="AlphaFoldDB" id="A0AAD6UMM5"/>
<feature type="domain" description="DUF6532" evidence="2">
    <location>
        <begin position="57"/>
        <end position="182"/>
    </location>
</feature>
<name>A0AAD6UMM5_9AGAR</name>
<gene>
    <name evidence="3" type="ORF">GGX14DRAFT_579765</name>
</gene>
<feature type="compositionally biased region" description="Basic and acidic residues" evidence="1">
    <location>
        <begin position="272"/>
        <end position="283"/>
    </location>
</feature>
<dbReference type="InterPro" id="IPR045341">
    <property type="entry name" value="DUF6532"/>
</dbReference>
<dbReference type="EMBL" id="JARJCW010000148">
    <property type="protein sequence ID" value="KAJ7190494.1"/>
    <property type="molecule type" value="Genomic_DNA"/>
</dbReference>
<evidence type="ECO:0000259" key="2">
    <source>
        <dbReference type="Pfam" id="PF20149"/>
    </source>
</evidence>
<reference evidence="3" key="1">
    <citation type="submission" date="2023-03" db="EMBL/GenBank/DDBJ databases">
        <title>Massive genome expansion in bonnet fungi (Mycena s.s.) driven by repeated elements and novel gene families across ecological guilds.</title>
        <authorList>
            <consortium name="Lawrence Berkeley National Laboratory"/>
            <person name="Harder C.B."/>
            <person name="Miyauchi S."/>
            <person name="Viragh M."/>
            <person name="Kuo A."/>
            <person name="Thoen E."/>
            <person name="Andreopoulos B."/>
            <person name="Lu D."/>
            <person name="Skrede I."/>
            <person name="Drula E."/>
            <person name="Henrissat B."/>
            <person name="Morin E."/>
            <person name="Kohler A."/>
            <person name="Barry K."/>
            <person name="LaButti K."/>
            <person name="Morin E."/>
            <person name="Salamov A."/>
            <person name="Lipzen A."/>
            <person name="Mereny Z."/>
            <person name="Hegedus B."/>
            <person name="Baldrian P."/>
            <person name="Stursova M."/>
            <person name="Weitz H."/>
            <person name="Taylor A."/>
            <person name="Grigoriev I.V."/>
            <person name="Nagy L.G."/>
            <person name="Martin F."/>
            <person name="Kauserud H."/>
        </authorList>
    </citation>
    <scope>NUCLEOTIDE SEQUENCE</scope>
    <source>
        <strain evidence="3">9144</strain>
    </source>
</reference>
<feature type="compositionally biased region" description="Polar residues" evidence="1">
    <location>
        <begin position="347"/>
        <end position="359"/>
    </location>
</feature>
<evidence type="ECO:0000313" key="3">
    <source>
        <dbReference type="EMBL" id="KAJ7190494.1"/>
    </source>
</evidence>
<keyword evidence="4" id="KW-1185">Reference proteome</keyword>
<protein>
    <recommendedName>
        <fullName evidence="2">DUF6532 domain-containing protein</fullName>
    </recommendedName>
</protein>
<feature type="region of interest" description="Disordered" evidence="1">
    <location>
        <begin position="266"/>
        <end position="306"/>
    </location>
</feature>
<proteinExistence type="predicted"/>
<dbReference type="Proteomes" id="UP001219525">
    <property type="component" value="Unassembled WGS sequence"/>
</dbReference>
<feature type="compositionally biased region" description="Low complexity" evidence="1">
    <location>
        <begin position="291"/>
        <end position="302"/>
    </location>
</feature>
<dbReference type="Pfam" id="PF20149">
    <property type="entry name" value="DUF6532"/>
    <property type="match status" value="1"/>
</dbReference>